<comment type="caution">
    <text evidence="2">The sequence shown here is derived from an EMBL/GenBank/DDBJ whole genome shotgun (WGS) entry which is preliminary data.</text>
</comment>
<gene>
    <name evidence="2" type="ORF">ABID19_006606</name>
</gene>
<dbReference type="RefSeq" id="WP_156788635.1">
    <property type="nucleotide sequence ID" value="NZ_JBEPMC010000019.1"/>
</dbReference>
<dbReference type="Proteomes" id="UP001549204">
    <property type="component" value="Unassembled WGS sequence"/>
</dbReference>
<keyword evidence="1" id="KW-1133">Transmembrane helix</keyword>
<evidence type="ECO:0000256" key="1">
    <source>
        <dbReference type="SAM" id="Phobius"/>
    </source>
</evidence>
<keyword evidence="3" id="KW-1185">Reference proteome</keyword>
<evidence type="ECO:0000313" key="2">
    <source>
        <dbReference type="EMBL" id="MET3583541.1"/>
    </source>
</evidence>
<dbReference type="EMBL" id="JBEPMC010000019">
    <property type="protein sequence ID" value="MET3583541.1"/>
    <property type="molecule type" value="Genomic_DNA"/>
</dbReference>
<evidence type="ECO:0000313" key="3">
    <source>
        <dbReference type="Proteomes" id="UP001549204"/>
    </source>
</evidence>
<keyword evidence="1" id="KW-0472">Membrane</keyword>
<evidence type="ECO:0008006" key="4">
    <source>
        <dbReference type="Google" id="ProtNLM"/>
    </source>
</evidence>
<proteinExistence type="predicted"/>
<sequence>MKTDMSAYGVNELAPEEASAISGGVFWALAFVVFGVVGLAAVSIAANAVGGRR</sequence>
<accession>A0ABV2GZ26</accession>
<keyword evidence="1" id="KW-0812">Transmembrane</keyword>
<protein>
    <recommendedName>
        <fullName evidence="4">Class IIb bacteriocin, lactobin A/cerein 7B family</fullName>
    </recommendedName>
</protein>
<reference evidence="2 3" key="1">
    <citation type="submission" date="2024-06" db="EMBL/GenBank/DDBJ databases">
        <title>Genomic Encyclopedia of Type Strains, Phase IV (KMG-IV): sequencing the most valuable type-strain genomes for metagenomic binning, comparative biology and taxonomic classification.</title>
        <authorList>
            <person name="Goeker M."/>
        </authorList>
    </citation>
    <scope>NUCLEOTIDE SEQUENCE [LARGE SCALE GENOMIC DNA]</scope>
    <source>
        <strain evidence="2 3">DSM 100022</strain>
    </source>
</reference>
<name>A0ABV2GZ26_9HYPH</name>
<feature type="transmembrane region" description="Helical" evidence="1">
    <location>
        <begin position="25"/>
        <end position="49"/>
    </location>
</feature>
<organism evidence="2 3">
    <name type="scientific">Mesorhizobium robiniae</name>
    <dbReference type="NCBI Taxonomy" id="559315"/>
    <lineage>
        <taxon>Bacteria</taxon>
        <taxon>Pseudomonadati</taxon>
        <taxon>Pseudomonadota</taxon>
        <taxon>Alphaproteobacteria</taxon>
        <taxon>Hyphomicrobiales</taxon>
        <taxon>Phyllobacteriaceae</taxon>
        <taxon>Mesorhizobium</taxon>
    </lineage>
</organism>